<feature type="region of interest" description="Disordered" evidence="1">
    <location>
        <begin position="48"/>
        <end position="72"/>
    </location>
</feature>
<proteinExistence type="predicted"/>
<dbReference type="Proteomes" id="UP001472677">
    <property type="component" value="Unassembled WGS sequence"/>
</dbReference>
<accession>A0ABR2G7D8</accession>
<name>A0ABR2G7D8_9ROSI</name>
<sequence length="101" mass="11368">MAHLISVENGIERAWQNAVAAKRRAAFCNACEIIVHFGWIKKASKLKMKTSNTRNESKTGAKGADDRADQDSRIGGIHRVHMKSKIPQLHFALLMILDDWL</sequence>
<evidence type="ECO:0000313" key="3">
    <source>
        <dbReference type="Proteomes" id="UP001472677"/>
    </source>
</evidence>
<evidence type="ECO:0000313" key="2">
    <source>
        <dbReference type="EMBL" id="KAK8596180.1"/>
    </source>
</evidence>
<organism evidence="2 3">
    <name type="scientific">Hibiscus sabdariffa</name>
    <name type="common">roselle</name>
    <dbReference type="NCBI Taxonomy" id="183260"/>
    <lineage>
        <taxon>Eukaryota</taxon>
        <taxon>Viridiplantae</taxon>
        <taxon>Streptophyta</taxon>
        <taxon>Embryophyta</taxon>
        <taxon>Tracheophyta</taxon>
        <taxon>Spermatophyta</taxon>
        <taxon>Magnoliopsida</taxon>
        <taxon>eudicotyledons</taxon>
        <taxon>Gunneridae</taxon>
        <taxon>Pentapetalae</taxon>
        <taxon>rosids</taxon>
        <taxon>malvids</taxon>
        <taxon>Malvales</taxon>
        <taxon>Malvaceae</taxon>
        <taxon>Malvoideae</taxon>
        <taxon>Hibiscus</taxon>
    </lineage>
</organism>
<evidence type="ECO:0000256" key="1">
    <source>
        <dbReference type="SAM" id="MobiDB-lite"/>
    </source>
</evidence>
<feature type="compositionally biased region" description="Basic and acidic residues" evidence="1">
    <location>
        <begin position="55"/>
        <end position="72"/>
    </location>
</feature>
<protein>
    <submittedName>
        <fullName evidence="2">Uncharacterized protein</fullName>
    </submittedName>
</protein>
<comment type="caution">
    <text evidence="2">The sequence shown here is derived from an EMBL/GenBank/DDBJ whole genome shotgun (WGS) entry which is preliminary data.</text>
</comment>
<keyword evidence="3" id="KW-1185">Reference proteome</keyword>
<gene>
    <name evidence="2" type="ORF">V6N12_064679</name>
</gene>
<dbReference type="EMBL" id="JBBPBM010000002">
    <property type="protein sequence ID" value="KAK8596180.1"/>
    <property type="molecule type" value="Genomic_DNA"/>
</dbReference>
<reference evidence="2 3" key="1">
    <citation type="journal article" date="2024" name="G3 (Bethesda)">
        <title>Genome assembly of Hibiscus sabdariffa L. provides insights into metabolisms of medicinal natural products.</title>
        <authorList>
            <person name="Kim T."/>
        </authorList>
    </citation>
    <scope>NUCLEOTIDE SEQUENCE [LARGE SCALE GENOMIC DNA]</scope>
    <source>
        <strain evidence="2">TK-2024</strain>
        <tissue evidence="2">Old leaves</tissue>
    </source>
</reference>